<organism evidence="2 3">
    <name type="scientific">Ajellomyces capsulatus</name>
    <name type="common">Darling's disease fungus</name>
    <name type="synonym">Histoplasma capsulatum</name>
    <dbReference type="NCBI Taxonomy" id="5037"/>
    <lineage>
        <taxon>Eukaryota</taxon>
        <taxon>Fungi</taxon>
        <taxon>Dikarya</taxon>
        <taxon>Ascomycota</taxon>
        <taxon>Pezizomycotina</taxon>
        <taxon>Eurotiomycetes</taxon>
        <taxon>Eurotiomycetidae</taxon>
        <taxon>Onygenales</taxon>
        <taxon>Ajellomycetaceae</taxon>
        <taxon>Histoplasma</taxon>
    </lineage>
</organism>
<gene>
    <name evidence="2" type="ORF">I7I52_02518</name>
</gene>
<dbReference type="InterPro" id="IPR000182">
    <property type="entry name" value="GNAT_dom"/>
</dbReference>
<dbReference type="GO" id="GO:0016747">
    <property type="term" value="F:acyltransferase activity, transferring groups other than amino-acyl groups"/>
    <property type="evidence" value="ECO:0007669"/>
    <property type="project" value="InterPro"/>
</dbReference>
<proteinExistence type="predicted"/>
<keyword evidence="2" id="KW-0808">Transferase</keyword>
<dbReference type="PANTHER" id="PTHR43792">
    <property type="entry name" value="GNAT FAMILY, PUTATIVE (AFU_ORTHOLOGUE AFUA_3G00765)-RELATED-RELATED"/>
    <property type="match status" value="1"/>
</dbReference>
<evidence type="ECO:0000313" key="2">
    <source>
        <dbReference type="EMBL" id="KAG5304254.1"/>
    </source>
</evidence>
<dbReference type="OrthoDB" id="4072826at2759"/>
<reference evidence="2 3" key="1">
    <citation type="submission" date="2021-01" db="EMBL/GenBank/DDBJ databases">
        <title>Chromosome-level genome assembly of a human fungal pathogen reveals clustering of transcriptionally co-regulated genes.</title>
        <authorList>
            <person name="Voorhies M."/>
            <person name="Cohen S."/>
            <person name="Shea T.P."/>
            <person name="Petrus S."/>
            <person name="Munoz J.F."/>
            <person name="Poplawski S."/>
            <person name="Goldman W.E."/>
            <person name="Michael T."/>
            <person name="Cuomo C.A."/>
            <person name="Sil A."/>
            <person name="Beyhan S."/>
        </authorList>
    </citation>
    <scope>NUCLEOTIDE SEQUENCE [LARGE SCALE GENOMIC DNA]</scope>
    <source>
        <strain evidence="2 3">G184AR</strain>
    </source>
</reference>
<accession>A0A8H7Z504</accession>
<comment type="caution">
    <text evidence="2">The sequence shown here is derived from an EMBL/GenBank/DDBJ whole genome shotgun (WGS) entry which is preliminary data.</text>
</comment>
<dbReference type="Gene3D" id="3.40.630.30">
    <property type="match status" value="1"/>
</dbReference>
<name>A0A8H7Z504_AJECA</name>
<dbReference type="Proteomes" id="UP000670092">
    <property type="component" value="Unassembled WGS sequence"/>
</dbReference>
<dbReference type="PANTHER" id="PTHR43792:SF1">
    <property type="entry name" value="N-ACETYLTRANSFERASE DOMAIN-CONTAINING PROTEIN"/>
    <property type="match status" value="1"/>
</dbReference>
<dbReference type="VEuPathDB" id="FungiDB:I7I52_02518"/>
<dbReference type="AlphaFoldDB" id="A0A8H7Z504"/>
<dbReference type="SUPFAM" id="SSF55729">
    <property type="entry name" value="Acyl-CoA N-acyltransferases (Nat)"/>
    <property type="match status" value="1"/>
</dbReference>
<dbReference type="InterPro" id="IPR051531">
    <property type="entry name" value="N-acetyltransferase"/>
</dbReference>
<evidence type="ECO:0000313" key="3">
    <source>
        <dbReference type="Proteomes" id="UP000670092"/>
    </source>
</evidence>
<protein>
    <submittedName>
        <fullName evidence="2">N-acetyltransferase</fullName>
    </submittedName>
</protein>
<dbReference type="PROSITE" id="PS51186">
    <property type="entry name" value="GNAT"/>
    <property type="match status" value="1"/>
</dbReference>
<dbReference type="InterPro" id="IPR016181">
    <property type="entry name" value="Acyl_CoA_acyltransferase"/>
</dbReference>
<dbReference type="EMBL" id="JAEVHI010000001">
    <property type="protein sequence ID" value="KAG5304254.1"/>
    <property type="molecule type" value="Genomic_DNA"/>
</dbReference>
<sequence>MSKAWSIFTVKMNPPQNRHYYHISSSSNSAIKKFRAFRMEILPKEPVYVTFPTTLSSMESSRLLIRPIVDTDAPALFAIRSRPEVAAYNHPKEPLKSLEQTREWMTFKIYKDGPPDIVGRSFNFAILDKSIPDTQEQLIGYVSVNMVVPCPEIGYSLLPESWGKGYATEALQMMLKIWWDLPRRNDTESRGGDGGDGKRADKAYAICQARNHASRKVLTKAGFEIAEEITYEGVDLLLFATERPKA</sequence>
<dbReference type="Pfam" id="PF13302">
    <property type="entry name" value="Acetyltransf_3"/>
    <property type="match status" value="1"/>
</dbReference>
<feature type="domain" description="N-acetyltransferase" evidence="1">
    <location>
        <begin position="63"/>
        <end position="243"/>
    </location>
</feature>
<evidence type="ECO:0000259" key="1">
    <source>
        <dbReference type="PROSITE" id="PS51186"/>
    </source>
</evidence>